<gene>
    <name evidence="1" type="ORF">MCC93_26250</name>
    <name evidence="2" type="ORF">MON37_11545</name>
</gene>
<dbReference type="PATRIC" id="fig|1056807.3.peg.2515"/>
<keyword evidence="4" id="KW-1185">Reference proteome</keyword>
<proteinExistence type="predicted"/>
<sequence>MIKQFEISTSVQKQLGDYLAANQTDLKTAMADETRNGEVAAIIHAGLPMMVRKIYSLEKMKNFFWTKKELMVEFVAMRLATAEKKNAKKKR</sequence>
<evidence type="ECO:0000313" key="2">
    <source>
        <dbReference type="EMBL" id="UNV87260.1"/>
    </source>
</evidence>
<accession>A0A0C1GKB9</accession>
<dbReference type="EMBL" id="JUFZ01000137">
    <property type="protein sequence ID" value="KIC05916.1"/>
    <property type="molecule type" value="Genomic_DNA"/>
</dbReference>
<dbReference type="EMBL" id="CP094242">
    <property type="protein sequence ID" value="UNV87260.1"/>
    <property type="molecule type" value="Genomic_DNA"/>
</dbReference>
<evidence type="ECO:0000313" key="3">
    <source>
        <dbReference type="Proteomes" id="UP000031390"/>
    </source>
</evidence>
<name>A0A0C1GKB9_9NEIS</name>
<dbReference type="Proteomes" id="UP000031390">
    <property type="component" value="Unassembled WGS sequence"/>
</dbReference>
<dbReference type="Proteomes" id="UP000829504">
    <property type="component" value="Chromosome"/>
</dbReference>
<reference evidence="1 3" key="1">
    <citation type="submission" date="2014-12" db="EMBL/GenBank/DDBJ databases">
        <title>Genome sequence of Morococcus cerebrosus.</title>
        <authorList>
            <person name="Shin S.-K."/>
            <person name="Yi H."/>
        </authorList>
    </citation>
    <scope>NUCLEOTIDE SEQUENCE [LARGE SCALE GENOMIC DNA]</scope>
    <source>
        <strain evidence="1 3">CIP 81.93</strain>
    </source>
</reference>
<dbReference type="AlphaFoldDB" id="A0A0C1GKB9"/>
<protein>
    <submittedName>
        <fullName evidence="1">Membrane protein</fullName>
    </submittedName>
</protein>
<reference evidence="2 4" key="2">
    <citation type="submission" date="2022-03" db="EMBL/GenBank/DDBJ databases">
        <title>Genome sequencing of Morococcus cerebrosus.</title>
        <authorList>
            <person name="Baek M.-G."/>
            <person name="Yi H."/>
        </authorList>
    </citation>
    <scope>NUCLEOTIDE SEQUENCE [LARGE SCALE GENOMIC DNA]</scope>
    <source>
        <strain evidence="2 4">CIP 81.93</strain>
    </source>
</reference>
<organism evidence="1 3">
    <name type="scientific">Morococcus cerebrosus</name>
    <dbReference type="NCBI Taxonomy" id="1056807"/>
    <lineage>
        <taxon>Bacteria</taxon>
        <taxon>Pseudomonadati</taxon>
        <taxon>Pseudomonadota</taxon>
        <taxon>Betaproteobacteria</taxon>
        <taxon>Neisseriales</taxon>
        <taxon>Neisseriaceae</taxon>
        <taxon>Morococcus</taxon>
    </lineage>
</organism>
<dbReference type="RefSeq" id="WP_039410460.1">
    <property type="nucleotide sequence ID" value="NZ_CP094242.1"/>
</dbReference>
<evidence type="ECO:0000313" key="1">
    <source>
        <dbReference type="EMBL" id="KIC05916.1"/>
    </source>
</evidence>
<evidence type="ECO:0000313" key="4">
    <source>
        <dbReference type="Proteomes" id="UP000829504"/>
    </source>
</evidence>